<evidence type="ECO:0000259" key="1">
    <source>
        <dbReference type="PROSITE" id="PS50011"/>
    </source>
</evidence>
<dbReference type="PANTHER" id="PTHR24416:SF611">
    <property type="entry name" value="TYROSINE-PROTEIN KINASE TRANSMEMBRANE RECEPTOR ROR"/>
    <property type="match status" value="1"/>
</dbReference>
<dbReference type="InterPro" id="IPR020635">
    <property type="entry name" value="Tyr_kinase_cat_dom"/>
</dbReference>
<keyword evidence="3" id="KW-1185">Reference proteome</keyword>
<dbReference type="Gene3D" id="1.10.510.10">
    <property type="entry name" value="Transferase(Phosphotransferase) domain 1"/>
    <property type="match status" value="1"/>
</dbReference>
<dbReference type="PANTHER" id="PTHR24416">
    <property type="entry name" value="TYROSINE-PROTEIN KINASE RECEPTOR"/>
    <property type="match status" value="1"/>
</dbReference>
<dbReference type="FunFam" id="1.10.510.10:FF:001927">
    <property type="entry name" value="Receptor protein-tyrosine kinase"/>
    <property type="match status" value="1"/>
</dbReference>
<dbReference type="STRING" id="32264.T1JR15"/>
<dbReference type="InterPro" id="IPR001245">
    <property type="entry name" value="Ser-Thr/Tyr_kinase_cat_dom"/>
</dbReference>
<name>T1JR15_TETUR</name>
<sequence length="165" mass="19475">MGNLMPENPDSQIFQFYWNYYRENPPEGVIPLRWMAPEAIDQVYSSSSDVWSFGVLLWEIYTLGLLPYQDIGQSSLYTWLREGHRLKQPPRCPNQVYKLMRRCWRYNSRERSTFSDLVKELDNISNGPHYYNMSIAIMVTPPTSDYDYFDSFDAEESSLHGCQDV</sequence>
<dbReference type="eggNOG" id="KOG0200">
    <property type="taxonomic scope" value="Eukaryota"/>
</dbReference>
<proteinExistence type="predicted"/>
<dbReference type="Pfam" id="PF07714">
    <property type="entry name" value="PK_Tyr_Ser-Thr"/>
    <property type="match status" value="1"/>
</dbReference>
<dbReference type="HOGENOM" id="CLU_1612932_0_0_1"/>
<dbReference type="InterPro" id="IPR011009">
    <property type="entry name" value="Kinase-like_dom_sf"/>
</dbReference>
<dbReference type="GO" id="GO:0005886">
    <property type="term" value="C:plasma membrane"/>
    <property type="evidence" value="ECO:0007669"/>
    <property type="project" value="TreeGrafter"/>
</dbReference>
<dbReference type="GO" id="GO:0007169">
    <property type="term" value="P:cell surface receptor protein tyrosine kinase signaling pathway"/>
    <property type="evidence" value="ECO:0007669"/>
    <property type="project" value="TreeGrafter"/>
</dbReference>
<dbReference type="InterPro" id="IPR000719">
    <property type="entry name" value="Prot_kinase_dom"/>
</dbReference>
<reference evidence="3" key="1">
    <citation type="submission" date="2011-08" db="EMBL/GenBank/DDBJ databases">
        <authorList>
            <person name="Rombauts S."/>
        </authorList>
    </citation>
    <scope>NUCLEOTIDE SEQUENCE</scope>
    <source>
        <strain evidence="3">London</strain>
    </source>
</reference>
<feature type="domain" description="Protein kinase" evidence="1">
    <location>
        <begin position="1"/>
        <end position="132"/>
    </location>
</feature>
<dbReference type="GO" id="GO:0005524">
    <property type="term" value="F:ATP binding"/>
    <property type="evidence" value="ECO:0007669"/>
    <property type="project" value="InterPro"/>
</dbReference>
<accession>T1JR15</accession>
<dbReference type="SMART" id="SM00219">
    <property type="entry name" value="TyrKc"/>
    <property type="match status" value="1"/>
</dbReference>
<dbReference type="GO" id="GO:0004714">
    <property type="term" value="F:transmembrane receptor protein tyrosine kinase activity"/>
    <property type="evidence" value="ECO:0007669"/>
    <property type="project" value="TreeGrafter"/>
</dbReference>
<reference evidence="2" key="2">
    <citation type="submission" date="2015-06" db="UniProtKB">
        <authorList>
            <consortium name="EnsemblMetazoa"/>
        </authorList>
    </citation>
    <scope>IDENTIFICATION</scope>
</reference>
<dbReference type="GO" id="GO:0043235">
    <property type="term" value="C:receptor complex"/>
    <property type="evidence" value="ECO:0007669"/>
    <property type="project" value="TreeGrafter"/>
</dbReference>
<dbReference type="PROSITE" id="PS50011">
    <property type="entry name" value="PROTEIN_KINASE_DOM"/>
    <property type="match status" value="1"/>
</dbReference>
<dbReference type="EnsemblMetazoa" id="tetur01g05250.1">
    <property type="protein sequence ID" value="tetur01g05250.1"/>
    <property type="gene ID" value="tetur01g05250"/>
</dbReference>
<dbReference type="Proteomes" id="UP000015104">
    <property type="component" value="Unassembled WGS sequence"/>
</dbReference>
<dbReference type="SUPFAM" id="SSF56112">
    <property type="entry name" value="Protein kinase-like (PK-like)"/>
    <property type="match status" value="1"/>
</dbReference>
<dbReference type="InterPro" id="IPR050122">
    <property type="entry name" value="RTK"/>
</dbReference>
<evidence type="ECO:0000313" key="2">
    <source>
        <dbReference type="EnsemblMetazoa" id="tetur01g05250.1"/>
    </source>
</evidence>
<protein>
    <recommendedName>
        <fullName evidence="1">Protein kinase domain-containing protein</fullName>
    </recommendedName>
</protein>
<dbReference type="AlphaFoldDB" id="T1JR15"/>
<organism evidence="2 3">
    <name type="scientific">Tetranychus urticae</name>
    <name type="common">Two-spotted spider mite</name>
    <dbReference type="NCBI Taxonomy" id="32264"/>
    <lineage>
        <taxon>Eukaryota</taxon>
        <taxon>Metazoa</taxon>
        <taxon>Ecdysozoa</taxon>
        <taxon>Arthropoda</taxon>
        <taxon>Chelicerata</taxon>
        <taxon>Arachnida</taxon>
        <taxon>Acari</taxon>
        <taxon>Acariformes</taxon>
        <taxon>Trombidiformes</taxon>
        <taxon>Prostigmata</taxon>
        <taxon>Eleutherengona</taxon>
        <taxon>Raphignathae</taxon>
        <taxon>Tetranychoidea</taxon>
        <taxon>Tetranychidae</taxon>
        <taxon>Tetranychus</taxon>
    </lineage>
</organism>
<dbReference type="EMBL" id="CAEY01000444">
    <property type="status" value="NOT_ANNOTATED_CDS"/>
    <property type="molecule type" value="Genomic_DNA"/>
</dbReference>
<evidence type="ECO:0000313" key="3">
    <source>
        <dbReference type="Proteomes" id="UP000015104"/>
    </source>
</evidence>